<protein>
    <submittedName>
        <fullName evidence="5">Sulfatase-modifying factor 1</fullName>
    </submittedName>
</protein>
<organism evidence="5">
    <name type="scientific">Cacopsylla melanoneura</name>
    <dbReference type="NCBI Taxonomy" id="428564"/>
    <lineage>
        <taxon>Eukaryota</taxon>
        <taxon>Metazoa</taxon>
        <taxon>Ecdysozoa</taxon>
        <taxon>Arthropoda</taxon>
        <taxon>Hexapoda</taxon>
        <taxon>Insecta</taxon>
        <taxon>Pterygota</taxon>
        <taxon>Neoptera</taxon>
        <taxon>Paraneoptera</taxon>
        <taxon>Hemiptera</taxon>
        <taxon>Sternorrhyncha</taxon>
        <taxon>Psylloidea</taxon>
        <taxon>Psyllidae</taxon>
        <taxon>Psyllinae</taxon>
        <taxon>Cacopsylla</taxon>
    </lineage>
</organism>
<name>A0A8D8VEV3_9HEMI</name>
<keyword evidence="3" id="KW-0732">Signal</keyword>
<feature type="compositionally biased region" description="Basic and acidic residues" evidence="2">
    <location>
        <begin position="139"/>
        <end position="156"/>
    </location>
</feature>
<dbReference type="InterPro" id="IPR051043">
    <property type="entry name" value="Sulfatase_Mod_Factor_Kinase"/>
</dbReference>
<feature type="signal peptide" evidence="3">
    <location>
        <begin position="1"/>
        <end position="21"/>
    </location>
</feature>
<feature type="chain" id="PRO_5034181346" evidence="3">
    <location>
        <begin position="22"/>
        <end position="437"/>
    </location>
</feature>
<evidence type="ECO:0000256" key="1">
    <source>
        <dbReference type="ARBA" id="ARBA00005310"/>
    </source>
</evidence>
<dbReference type="AlphaFoldDB" id="A0A8D8VEV3"/>
<dbReference type="InterPro" id="IPR005532">
    <property type="entry name" value="SUMF_dom"/>
</dbReference>
<dbReference type="SUPFAM" id="SSF56436">
    <property type="entry name" value="C-type lectin-like"/>
    <property type="match status" value="1"/>
</dbReference>
<dbReference type="PANTHER" id="PTHR23150:SF19">
    <property type="entry name" value="FORMYLGLYCINE-GENERATING ENZYME"/>
    <property type="match status" value="1"/>
</dbReference>
<evidence type="ECO:0000313" key="5">
    <source>
        <dbReference type="EMBL" id="CAG6722559.1"/>
    </source>
</evidence>
<comment type="similarity">
    <text evidence="1">Belongs to the sulfatase-modifying factor family.</text>
</comment>
<evidence type="ECO:0000256" key="3">
    <source>
        <dbReference type="SAM" id="SignalP"/>
    </source>
</evidence>
<sequence>MLISSHVLIVLSTSLLINVYADCGCNKLNRQESVQEIQSNNAQIPDVEIEDLVEDEMASLDAEKNGPEYLLSSEKVENEFCFADKTCSKDNEQHKLEANSENEDKRKDEEITSEDEEKTEDGNNTVEEEDDVMIESEDNERANTNDNSKKDNVPPHEDMVFLAGDTFRMGTNNPILIKDGEFPSRNVTLDSFFLDRYEVSNAKFKQFVDATGYVTEAEKFGDTFVFEPLLSEAERAKINQAVAQAPWWLPVKGGSWKHPEGVDSNIDDKMNHPVVHVSWNDAQAYCAWIGGRLPTEAEWEYGCRGGLENRLFPWGNKLKPQGIHRTNVWQGEFPANNTGEDGYLGTGPVDAYEPNGSGLFNMVGNVWEWTADWWHVHHHPAPSSNPKGPSSGADKVKKGGSYLCNEQYCYRHRCAARSQNTPDSSAGNLGFRCAASV</sequence>
<feature type="region of interest" description="Disordered" evidence="2">
    <location>
        <begin position="92"/>
        <end position="156"/>
    </location>
</feature>
<reference evidence="5" key="1">
    <citation type="submission" date="2021-05" db="EMBL/GenBank/DDBJ databases">
        <authorList>
            <person name="Alioto T."/>
            <person name="Alioto T."/>
            <person name="Gomez Garrido J."/>
        </authorList>
    </citation>
    <scope>NUCLEOTIDE SEQUENCE</scope>
</reference>
<accession>A0A8D8VEV3</accession>
<feature type="domain" description="Sulfatase-modifying factor enzyme-like" evidence="4">
    <location>
        <begin position="157"/>
        <end position="434"/>
    </location>
</feature>
<evidence type="ECO:0000259" key="4">
    <source>
        <dbReference type="Pfam" id="PF03781"/>
    </source>
</evidence>
<feature type="compositionally biased region" description="Basic and acidic residues" evidence="2">
    <location>
        <begin position="92"/>
        <end position="110"/>
    </location>
</feature>
<feature type="compositionally biased region" description="Acidic residues" evidence="2">
    <location>
        <begin position="126"/>
        <end position="138"/>
    </location>
</feature>
<evidence type="ECO:0000256" key="2">
    <source>
        <dbReference type="SAM" id="MobiDB-lite"/>
    </source>
</evidence>
<dbReference type="InterPro" id="IPR042095">
    <property type="entry name" value="SUMF_sf"/>
</dbReference>
<dbReference type="GO" id="GO:0005783">
    <property type="term" value="C:endoplasmic reticulum"/>
    <property type="evidence" value="ECO:0007669"/>
    <property type="project" value="TreeGrafter"/>
</dbReference>
<proteinExistence type="inferred from homology"/>
<dbReference type="Pfam" id="PF03781">
    <property type="entry name" value="FGE-sulfatase"/>
    <property type="match status" value="1"/>
</dbReference>
<dbReference type="PANTHER" id="PTHR23150">
    <property type="entry name" value="SULFATASE MODIFYING FACTOR 1, 2"/>
    <property type="match status" value="1"/>
</dbReference>
<dbReference type="InterPro" id="IPR016187">
    <property type="entry name" value="CTDL_fold"/>
</dbReference>
<dbReference type="EMBL" id="HBUF01364027">
    <property type="protein sequence ID" value="CAG6722559.1"/>
    <property type="molecule type" value="Transcribed_RNA"/>
</dbReference>
<dbReference type="GO" id="GO:0120147">
    <property type="term" value="F:formylglycine-generating oxidase activity"/>
    <property type="evidence" value="ECO:0007669"/>
    <property type="project" value="TreeGrafter"/>
</dbReference>
<dbReference type="Gene3D" id="3.90.1580.10">
    <property type="entry name" value="paralog of FGE (formylglycine-generating enzyme)"/>
    <property type="match status" value="1"/>
</dbReference>